<dbReference type="PANTHER" id="PTHR43881">
    <property type="entry name" value="GAMMA-GLUTAMYLTRANSPEPTIDASE (AFU_ORTHOLOGUE AFUA_4G13580)"/>
    <property type="match status" value="1"/>
</dbReference>
<dbReference type="EMBL" id="JALJOR010000019">
    <property type="protein sequence ID" value="KAK9803918.1"/>
    <property type="molecule type" value="Genomic_DNA"/>
</dbReference>
<keyword evidence="2" id="KW-1185">Reference proteome</keyword>
<evidence type="ECO:0000313" key="2">
    <source>
        <dbReference type="Proteomes" id="UP001489004"/>
    </source>
</evidence>
<organism evidence="1 2">
    <name type="scientific">[Myrmecia] bisecta</name>
    <dbReference type="NCBI Taxonomy" id="41462"/>
    <lineage>
        <taxon>Eukaryota</taxon>
        <taxon>Viridiplantae</taxon>
        <taxon>Chlorophyta</taxon>
        <taxon>core chlorophytes</taxon>
        <taxon>Trebouxiophyceae</taxon>
        <taxon>Trebouxiales</taxon>
        <taxon>Trebouxiaceae</taxon>
        <taxon>Myrmecia</taxon>
    </lineage>
</organism>
<gene>
    <name evidence="1" type="ORF">WJX72_004982</name>
</gene>
<dbReference type="SUPFAM" id="SSF56235">
    <property type="entry name" value="N-terminal nucleophile aminohydrolases (Ntn hydrolases)"/>
    <property type="match status" value="1"/>
</dbReference>
<dbReference type="AlphaFoldDB" id="A0AAW1P5T1"/>
<protein>
    <submittedName>
        <fullName evidence="1">Uncharacterized protein</fullName>
    </submittedName>
</protein>
<dbReference type="Proteomes" id="UP001489004">
    <property type="component" value="Unassembled WGS sequence"/>
</dbReference>
<dbReference type="Gene3D" id="3.60.20.40">
    <property type="match status" value="1"/>
</dbReference>
<dbReference type="PANTHER" id="PTHR43881:SF1">
    <property type="entry name" value="GAMMA-GLUTAMYLTRANSPEPTIDASE (AFU_ORTHOLOGUE AFUA_4G13580)"/>
    <property type="match status" value="1"/>
</dbReference>
<evidence type="ECO:0000313" key="1">
    <source>
        <dbReference type="EMBL" id="KAK9803918.1"/>
    </source>
</evidence>
<dbReference type="PRINTS" id="PR01210">
    <property type="entry name" value="GGTRANSPTASE"/>
</dbReference>
<dbReference type="InterPro" id="IPR029055">
    <property type="entry name" value="Ntn_hydrolases_N"/>
</dbReference>
<dbReference type="InterPro" id="IPR043137">
    <property type="entry name" value="GGT_ssub_C"/>
</dbReference>
<dbReference type="InterPro" id="IPR052896">
    <property type="entry name" value="GGT-like_enzyme"/>
</dbReference>
<proteinExistence type="predicted"/>
<sequence>MEPGKLKVHPDLQASPTRGGADTVYFGVVDGEGNACSFINSNYMGFGSGIAPEGCGFTLQNRGHNFILDPDHPNCLAPGKRPYHTIIPGLATDAAGQLFCTFGVMGAFMQPQGHLQVRV</sequence>
<name>A0AAW1P5T1_9CHLO</name>
<comment type="caution">
    <text evidence="1">The sequence shown here is derived from an EMBL/GenBank/DDBJ whole genome shotgun (WGS) entry which is preliminary data.</text>
</comment>
<accession>A0AAW1P5T1</accession>
<dbReference type="Pfam" id="PF01019">
    <property type="entry name" value="G_glu_transpept"/>
    <property type="match status" value="1"/>
</dbReference>
<reference evidence="1 2" key="1">
    <citation type="journal article" date="2024" name="Nat. Commun.">
        <title>Phylogenomics reveals the evolutionary origins of lichenization in chlorophyte algae.</title>
        <authorList>
            <person name="Puginier C."/>
            <person name="Libourel C."/>
            <person name="Otte J."/>
            <person name="Skaloud P."/>
            <person name="Haon M."/>
            <person name="Grisel S."/>
            <person name="Petersen M."/>
            <person name="Berrin J.G."/>
            <person name="Delaux P.M."/>
            <person name="Dal Grande F."/>
            <person name="Keller J."/>
        </authorList>
    </citation>
    <scope>NUCLEOTIDE SEQUENCE [LARGE SCALE GENOMIC DNA]</scope>
    <source>
        <strain evidence="1 2">SAG 2043</strain>
    </source>
</reference>